<sequence length="148" mass="16253">MCVINCSAPTSVSFHSQRRCLMPTSSMSLPLISEFLPPLCTPFTLLSRRVPFTPRLPTALRRKSKLPWPDLRVPGKSGPADASLQLHLVPSAHRLAFQGSTCCPRAFAHAVLWMKHSPQPPPPAPPGCLSSSPCVQQYPLLLNWLQPP</sequence>
<evidence type="ECO:0000313" key="1">
    <source>
        <dbReference type="EMBL" id="KAF6266921.1"/>
    </source>
</evidence>
<protein>
    <submittedName>
        <fullName evidence="1">Uncharacterized protein</fullName>
    </submittedName>
</protein>
<gene>
    <name evidence="1" type="ORF">mMyoMyo1_012002</name>
</gene>
<evidence type="ECO:0000313" key="2">
    <source>
        <dbReference type="Proteomes" id="UP000527355"/>
    </source>
</evidence>
<accession>A0A7J7QSI1</accession>
<keyword evidence="2" id="KW-1185">Reference proteome</keyword>
<dbReference type="Proteomes" id="UP000527355">
    <property type="component" value="Unassembled WGS sequence"/>
</dbReference>
<dbReference type="AlphaFoldDB" id="A0A7J7QSI1"/>
<organism evidence="1 2">
    <name type="scientific">Myotis myotis</name>
    <name type="common">Greater mouse-eared bat</name>
    <name type="synonym">Vespertilio myotis</name>
    <dbReference type="NCBI Taxonomy" id="51298"/>
    <lineage>
        <taxon>Eukaryota</taxon>
        <taxon>Metazoa</taxon>
        <taxon>Chordata</taxon>
        <taxon>Craniata</taxon>
        <taxon>Vertebrata</taxon>
        <taxon>Euteleostomi</taxon>
        <taxon>Mammalia</taxon>
        <taxon>Eutheria</taxon>
        <taxon>Laurasiatheria</taxon>
        <taxon>Chiroptera</taxon>
        <taxon>Yangochiroptera</taxon>
        <taxon>Vespertilionidae</taxon>
        <taxon>Myotis</taxon>
    </lineage>
</organism>
<reference evidence="1 2" key="1">
    <citation type="journal article" date="2020" name="Nature">
        <title>Six reference-quality genomes reveal evolution of bat adaptations.</title>
        <authorList>
            <person name="Jebb D."/>
            <person name="Huang Z."/>
            <person name="Pippel M."/>
            <person name="Hughes G.M."/>
            <person name="Lavrichenko K."/>
            <person name="Devanna P."/>
            <person name="Winkler S."/>
            <person name="Jermiin L.S."/>
            <person name="Skirmuntt E.C."/>
            <person name="Katzourakis A."/>
            <person name="Burkitt-Gray L."/>
            <person name="Ray D.A."/>
            <person name="Sullivan K.A.M."/>
            <person name="Roscito J.G."/>
            <person name="Kirilenko B.M."/>
            <person name="Davalos L.M."/>
            <person name="Corthals A.P."/>
            <person name="Power M.L."/>
            <person name="Jones G."/>
            <person name="Ransome R.D."/>
            <person name="Dechmann D.K.N."/>
            <person name="Locatelli A.G."/>
            <person name="Puechmaille S.J."/>
            <person name="Fedrigo O."/>
            <person name="Jarvis E.D."/>
            <person name="Hiller M."/>
            <person name="Vernes S.C."/>
            <person name="Myers E.W."/>
            <person name="Teeling E.C."/>
        </authorList>
    </citation>
    <scope>NUCLEOTIDE SEQUENCE [LARGE SCALE GENOMIC DNA]</scope>
    <source>
        <strain evidence="1">MMyoMyo1</strain>
        <tissue evidence="1">Flight muscle</tissue>
    </source>
</reference>
<proteinExistence type="predicted"/>
<name>A0A7J7QSI1_MYOMY</name>
<comment type="caution">
    <text evidence="1">The sequence shown here is derived from an EMBL/GenBank/DDBJ whole genome shotgun (WGS) entry which is preliminary data.</text>
</comment>
<dbReference type="EMBL" id="JABWUV010000070">
    <property type="protein sequence ID" value="KAF6266921.1"/>
    <property type="molecule type" value="Genomic_DNA"/>
</dbReference>